<evidence type="ECO:0008006" key="3">
    <source>
        <dbReference type="Google" id="ProtNLM"/>
    </source>
</evidence>
<reference evidence="1" key="1">
    <citation type="submission" date="2023-03" db="EMBL/GenBank/DDBJ databases">
        <title>Actinoallomurus iriomotensis NBRC 103681.</title>
        <authorList>
            <person name="Ichikawa N."/>
            <person name="Sato H."/>
            <person name="Tonouchi N."/>
        </authorList>
    </citation>
    <scope>NUCLEOTIDE SEQUENCE</scope>
    <source>
        <strain evidence="1">NBRC 103681</strain>
    </source>
</reference>
<evidence type="ECO:0000313" key="1">
    <source>
        <dbReference type="EMBL" id="GLY75969.1"/>
    </source>
</evidence>
<dbReference type="AlphaFoldDB" id="A0A9W6VQK4"/>
<evidence type="ECO:0000313" key="2">
    <source>
        <dbReference type="Proteomes" id="UP001165135"/>
    </source>
</evidence>
<protein>
    <recommendedName>
        <fullName evidence="3">YHS domain-containing protein</fullName>
    </recommendedName>
</protein>
<dbReference type="EMBL" id="BSTJ01000005">
    <property type="protein sequence ID" value="GLY75969.1"/>
    <property type="molecule type" value="Genomic_DNA"/>
</dbReference>
<gene>
    <name evidence="1" type="ORF">Airi01_042360</name>
</gene>
<organism evidence="1 2">
    <name type="scientific">Actinoallomurus iriomotensis</name>
    <dbReference type="NCBI Taxonomy" id="478107"/>
    <lineage>
        <taxon>Bacteria</taxon>
        <taxon>Bacillati</taxon>
        <taxon>Actinomycetota</taxon>
        <taxon>Actinomycetes</taxon>
        <taxon>Streptosporangiales</taxon>
        <taxon>Thermomonosporaceae</taxon>
        <taxon>Actinoallomurus</taxon>
    </lineage>
</organism>
<dbReference type="Proteomes" id="UP001165135">
    <property type="component" value="Unassembled WGS sequence"/>
</dbReference>
<accession>A0A9W6VQK4</accession>
<name>A0A9W6VQK4_9ACTN</name>
<proteinExistence type="predicted"/>
<sequence>MARVYVPGSWRKPLSPFFIASITRALAPADPEPERCHREPVGEVQVVGVPEGGYGVFGRVVGETALIDPVCGMVARDMVATLEHDGTTHGFCSLGCRRHFAGEPAEEAAR</sequence>
<comment type="caution">
    <text evidence="1">The sequence shown here is derived from an EMBL/GenBank/DDBJ whole genome shotgun (WGS) entry which is preliminary data.</text>
</comment>